<dbReference type="InterPro" id="IPR013324">
    <property type="entry name" value="RNA_pol_sigma_r3/r4-like"/>
</dbReference>
<dbReference type="PANTHER" id="PTHR34236:SF1">
    <property type="entry name" value="DIMETHYL SULFOXIDE REDUCTASE TRANSCRIPTIONAL ACTIVATOR"/>
    <property type="match status" value="1"/>
</dbReference>
<accession>A0ABD5PA56</accession>
<gene>
    <name evidence="5" type="ORF">ACFO0N_06400</name>
</gene>
<keyword evidence="2" id="KW-0804">Transcription</keyword>
<name>A0ABD5PA56_9EURY</name>
<protein>
    <submittedName>
        <fullName evidence="5">Helix-turn-helix domain-containing protein</fullName>
    </submittedName>
</protein>
<dbReference type="Gene3D" id="1.10.10.10">
    <property type="entry name" value="Winged helix-like DNA-binding domain superfamily/Winged helix DNA-binding domain"/>
    <property type="match status" value="1"/>
</dbReference>
<feature type="region of interest" description="Disordered" evidence="3">
    <location>
        <begin position="1"/>
        <end position="20"/>
    </location>
</feature>
<dbReference type="EMBL" id="JBHSDS010000003">
    <property type="protein sequence ID" value="MFC4357580.1"/>
    <property type="molecule type" value="Genomic_DNA"/>
</dbReference>
<dbReference type="InterPro" id="IPR007050">
    <property type="entry name" value="HTH_bacterioopsin"/>
</dbReference>
<dbReference type="RefSeq" id="WP_267622111.1">
    <property type="nucleotide sequence ID" value="NZ_JAODIW010000006.1"/>
</dbReference>
<proteinExistence type="predicted"/>
<evidence type="ECO:0000313" key="5">
    <source>
        <dbReference type="EMBL" id="MFC4357580.1"/>
    </source>
</evidence>
<dbReference type="InterPro" id="IPR036388">
    <property type="entry name" value="WH-like_DNA-bd_sf"/>
</dbReference>
<organism evidence="5 6">
    <name type="scientific">Halobium salinum</name>
    <dbReference type="NCBI Taxonomy" id="1364940"/>
    <lineage>
        <taxon>Archaea</taxon>
        <taxon>Methanobacteriati</taxon>
        <taxon>Methanobacteriota</taxon>
        <taxon>Stenosarchaea group</taxon>
        <taxon>Halobacteria</taxon>
        <taxon>Halobacteriales</taxon>
        <taxon>Haloferacaceae</taxon>
        <taxon>Halobium</taxon>
    </lineage>
</organism>
<feature type="domain" description="HTH bat-type" evidence="4">
    <location>
        <begin position="192"/>
        <end position="243"/>
    </location>
</feature>
<dbReference type="AlphaFoldDB" id="A0ABD5PA56"/>
<comment type="caution">
    <text evidence="5">The sequence shown here is derived from an EMBL/GenBank/DDBJ whole genome shotgun (WGS) entry which is preliminary data.</text>
</comment>
<keyword evidence="6" id="KW-1185">Reference proteome</keyword>
<evidence type="ECO:0000256" key="2">
    <source>
        <dbReference type="ARBA" id="ARBA00023163"/>
    </source>
</evidence>
<evidence type="ECO:0000256" key="3">
    <source>
        <dbReference type="SAM" id="MobiDB-lite"/>
    </source>
</evidence>
<dbReference type="PANTHER" id="PTHR34236">
    <property type="entry name" value="DIMETHYL SULFOXIDE REDUCTASE TRANSCRIPTIONAL ACTIVATOR"/>
    <property type="match status" value="1"/>
</dbReference>
<reference evidence="5 6" key="1">
    <citation type="journal article" date="2019" name="Int. J. Syst. Evol. Microbiol.">
        <title>The Global Catalogue of Microorganisms (GCM) 10K type strain sequencing project: providing services to taxonomists for standard genome sequencing and annotation.</title>
        <authorList>
            <consortium name="The Broad Institute Genomics Platform"/>
            <consortium name="The Broad Institute Genome Sequencing Center for Infectious Disease"/>
            <person name="Wu L."/>
            <person name="Ma J."/>
        </authorList>
    </citation>
    <scope>NUCLEOTIDE SEQUENCE [LARGE SCALE GENOMIC DNA]</scope>
    <source>
        <strain evidence="5 6">CGMCC 1.12553</strain>
    </source>
</reference>
<evidence type="ECO:0000259" key="4">
    <source>
        <dbReference type="Pfam" id="PF04967"/>
    </source>
</evidence>
<dbReference type="Pfam" id="PF04967">
    <property type="entry name" value="HTH_10"/>
    <property type="match status" value="1"/>
</dbReference>
<dbReference type="Proteomes" id="UP001595921">
    <property type="component" value="Unassembled WGS sequence"/>
</dbReference>
<evidence type="ECO:0000256" key="1">
    <source>
        <dbReference type="ARBA" id="ARBA00023015"/>
    </source>
</evidence>
<dbReference type="SUPFAM" id="SSF88659">
    <property type="entry name" value="Sigma3 and sigma4 domains of RNA polymerase sigma factors"/>
    <property type="match status" value="1"/>
</dbReference>
<evidence type="ECO:0000313" key="6">
    <source>
        <dbReference type="Proteomes" id="UP001595921"/>
    </source>
</evidence>
<sequence>MAADREEPTEASEGSAGAGGSRLTLDIWHPNCWTLQVTAAVPGGLLGHGVHHVEGKAQGRFTAYADSTAELETLVETIADSDLVDDVWGVDEPHQLADDRLAPGAAAQGIVVRYAIENSINDALVSRGFIPDEPVRMYRGREYWTVVVDKDRDAVTRALDEVREEMRADVEVEHIATLEDGVGSGIFRSDGLSERQREVFELARKRGYYTWPREVSASELADDLGLSKATVLEHLRKAEAKLLDPE</sequence>
<keyword evidence="1" id="KW-0805">Transcription regulation</keyword>